<sequence>MAGLWLPAVGIIAMVIVHGFGARIASAANMGVGLLYPHVIASVARAAIAISTGPQNDSA</sequence>
<reference evidence="1 2" key="1">
    <citation type="submission" date="2018-01" db="EMBL/GenBank/DDBJ databases">
        <title>Whole genome analyses suggest that Burkholderia sensu lato contains two further novel genera in the rhizoxinica-symbiotica group Mycetohabitans gen. nov., and Trinickia gen. nov.: implications for the evolution of diazotrophy and nodulation in the Burkholderiaceae.</title>
        <authorList>
            <person name="Estrada-de los Santos P."/>
            <person name="Palmer M."/>
            <person name="Chavez-Ramirez B."/>
            <person name="Beukes C."/>
            <person name="Steenkamp E.T."/>
            <person name="Hirsch A.M."/>
            <person name="Manyaka P."/>
            <person name="Maluk M."/>
            <person name="Lafos M."/>
            <person name="Crook M."/>
            <person name="Gross E."/>
            <person name="Simon M.F."/>
            <person name="Bueno dos Reis Junior F."/>
            <person name="Poole P.S."/>
            <person name="Venter S.N."/>
            <person name="James E.K."/>
        </authorList>
    </citation>
    <scope>NUCLEOTIDE SEQUENCE [LARGE SCALE GENOMIC DNA]</scope>
    <source>
        <strain evidence="1 2">GIMN1.004</strain>
    </source>
</reference>
<gene>
    <name evidence="1" type="ORF">C0Z18_12660</name>
</gene>
<comment type="caution">
    <text evidence="1">The sequence shown here is derived from an EMBL/GenBank/DDBJ whole genome shotgun (WGS) entry which is preliminary data.</text>
</comment>
<dbReference type="Proteomes" id="UP000235616">
    <property type="component" value="Unassembled WGS sequence"/>
</dbReference>
<name>A0A2N7VRB8_9BURK</name>
<evidence type="ECO:0000313" key="2">
    <source>
        <dbReference type="Proteomes" id="UP000235616"/>
    </source>
</evidence>
<organism evidence="1 2">
    <name type="scientific">Trinickia dabaoshanensis</name>
    <dbReference type="NCBI Taxonomy" id="564714"/>
    <lineage>
        <taxon>Bacteria</taxon>
        <taxon>Pseudomonadati</taxon>
        <taxon>Pseudomonadota</taxon>
        <taxon>Betaproteobacteria</taxon>
        <taxon>Burkholderiales</taxon>
        <taxon>Burkholderiaceae</taxon>
        <taxon>Trinickia</taxon>
    </lineage>
</organism>
<keyword evidence="2" id="KW-1185">Reference proteome</keyword>
<proteinExistence type="predicted"/>
<dbReference type="AlphaFoldDB" id="A0A2N7VRB8"/>
<dbReference type="EMBL" id="PNYA01000010">
    <property type="protein sequence ID" value="PMS19690.1"/>
    <property type="molecule type" value="Genomic_DNA"/>
</dbReference>
<evidence type="ECO:0000313" key="1">
    <source>
        <dbReference type="EMBL" id="PMS19690.1"/>
    </source>
</evidence>
<accession>A0A2N7VRB8</accession>
<protein>
    <submittedName>
        <fullName evidence="1">Uncharacterized protein</fullName>
    </submittedName>
</protein>